<name>A0A5B7CLA0_PORTR</name>
<comment type="caution">
    <text evidence="1">The sequence shown here is derived from an EMBL/GenBank/DDBJ whole genome shotgun (WGS) entry which is preliminary data.</text>
</comment>
<gene>
    <name evidence="1" type="ORF">E2C01_002116</name>
</gene>
<reference evidence="1 2" key="1">
    <citation type="submission" date="2019-05" db="EMBL/GenBank/DDBJ databases">
        <title>Another draft genome of Portunus trituberculatus and its Hox gene families provides insights of decapod evolution.</title>
        <authorList>
            <person name="Jeong J.-H."/>
            <person name="Song I."/>
            <person name="Kim S."/>
            <person name="Choi T."/>
            <person name="Kim D."/>
            <person name="Ryu S."/>
            <person name="Kim W."/>
        </authorList>
    </citation>
    <scope>NUCLEOTIDE SEQUENCE [LARGE SCALE GENOMIC DNA]</scope>
    <source>
        <tissue evidence="1">Muscle</tissue>
    </source>
</reference>
<keyword evidence="2" id="KW-1185">Reference proteome</keyword>
<proteinExistence type="predicted"/>
<dbReference type="Proteomes" id="UP000324222">
    <property type="component" value="Unassembled WGS sequence"/>
</dbReference>
<evidence type="ECO:0000313" key="1">
    <source>
        <dbReference type="EMBL" id="MPC09504.1"/>
    </source>
</evidence>
<evidence type="ECO:0000313" key="2">
    <source>
        <dbReference type="Proteomes" id="UP000324222"/>
    </source>
</evidence>
<organism evidence="1 2">
    <name type="scientific">Portunus trituberculatus</name>
    <name type="common">Swimming crab</name>
    <name type="synonym">Neptunus trituberculatus</name>
    <dbReference type="NCBI Taxonomy" id="210409"/>
    <lineage>
        <taxon>Eukaryota</taxon>
        <taxon>Metazoa</taxon>
        <taxon>Ecdysozoa</taxon>
        <taxon>Arthropoda</taxon>
        <taxon>Crustacea</taxon>
        <taxon>Multicrustacea</taxon>
        <taxon>Malacostraca</taxon>
        <taxon>Eumalacostraca</taxon>
        <taxon>Eucarida</taxon>
        <taxon>Decapoda</taxon>
        <taxon>Pleocyemata</taxon>
        <taxon>Brachyura</taxon>
        <taxon>Eubrachyura</taxon>
        <taxon>Portunoidea</taxon>
        <taxon>Portunidae</taxon>
        <taxon>Portuninae</taxon>
        <taxon>Portunus</taxon>
    </lineage>
</organism>
<protein>
    <submittedName>
        <fullName evidence="1">Uncharacterized protein</fullName>
    </submittedName>
</protein>
<accession>A0A5B7CLA0</accession>
<dbReference type="AlphaFoldDB" id="A0A5B7CLA0"/>
<sequence length="94" mass="10830">MGRLRGEAVQGSESQGGFARLRVDCGRVRGSNNKQRFCCVEEEEEEEEKEEEEDEHLRPWLWSEVAAMWQGCGVRRLKYYSSAPPCLITLLSLH</sequence>
<dbReference type="EMBL" id="VSRR010000072">
    <property type="protein sequence ID" value="MPC09504.1"/>
    <property type="molecule type" value="Genomic_DNA"/>
</dbReference>